<dbReference type="GO" id="GO:0043041">
    <property type="term" value="P:amino acid activation for nonribosomal peptide biosynthetic process"/>
    <property type="evidence" value="ECO:0007669"/>
    <property type="project" value="TreeGrafter"/>
</dbReference>
<protein>
    <submittedName>
        <fullName evidence="3">Nonribosomal peptide synthetase 1</fullName>
    </submittedName>
</protein>
<dbReference type="PANTHER" id="PTHR45527">
    <property type="entry name" value="NONRIBOSOMAL PEPTIDE SYNTHETASE"/>
    <property type="match status" value="1"/>
</dbReference>
<dbReference type="InterPro" id="IPR000873">
    <property type="entry name" value="AMP-dep_synth/lig_dom"/>
</dbReference>
<dbReference type="EMBL" id="LFRF01000002">
    <property type="protein sequence ID" value="KND94202.1"/>
    <property type="molecule type" value="Genomic_DNA"/>
</dbReference>
<dbReference type="Gene3D" id="3.40.50.980">
    <property type="match status" value="2"/>
</dbReference>
<dbReference type="STRING" id="1163406.A0A0L0NJ92"/>
<organism evidence="3 4">
    <name type="scientific">Tolypocladium ophioglossoides (strain CBS 100239)</name>
    <name type="common">Snaketongue truffleclub</name>
    <name type="synonym">Elaphocordyceps ophioglossoides</name>
    <dbReference type="NCBI Taxonomy" id="1163406"/>
    <lineage>
        <taxon>Eukaryota</taxon>
        <taxon>Fungi</taxon>
        <taxon>Dikarya</taxon>
        <taxon>Ascomycota</taxon>
        <taxon>Pezizomycotina</taxon>
        <taxon>Sordariomycetes</taxon>
        <taxon>Hypocreomycetidae</taxon>
        <taxon>Hypocreales</taxon>
        <taxon>Ophiocordycipitaceae</taxon>
        <taxon>Tolypocladium</taxon>
    </lineage>
</organism>
<proteinExistence type="predicted"/>
<accession>A0A0L0NJ92</accession>
<reference evidence="3 4" key="1">
    <citation type="journal article" date="2015" name="BMC Genomics">
        <title>The genome of the truffle-parasite Tolypocladium ophioglossoides and the evolution of antifungal peptaibiotics.</title>
        <authorList>
            <person name="Quandt C.A."/>
            <person name="Bushley K.E."/>
            <person name="Spatafora J.W."/>
        </authorList>
    </citation>
    <scope>NUCLEOTIDE SEQUENCE [LARGE SCALE GENOMIC DNA]</scope>
    <source>
        <strain evidence="3 4">CBS 100239</strain>
    </source>
</reference>
<feature type="domain" description="AMP-dependent synthetase/ligase" evidence="2">
    <location>
        <begin position="17"/>
        <end position="163"/>
    </location>
</feature>
<keyword evidence="4" id="KW-1185">Reference proteome</keyword>
<dbReference type="GO" id="GO:0044550">
    <property type="term" value="P:secondary metabolite biosynthetic process"/>
    <property type="evidence" value="ECO:0007669"/>
    <property type="project" value="TreeGrafter"/>
</dbReference>
<evidence type="ECO:0000313" key="4">
    <source>
        <dbReference type="Proteomes" id="UP000036947"/>
    </source>
</evidence>
<dbReference type="Proteomes" id="UP000036947">
    <property type="component" value="Unassembled WGS sequence"/>
</dbReference>
<dbReference type="SUPFAM" id="SSF56801">
    <property type="entry name" value="Acetyl-CoA synthetase-like"/>
    <property type="match status" value="1"/>
</dbReference>
<name>A0A0L0NJ92_TOLOC</name>
<evidence type="ECO:0000313" key="3">
    <source>
        <dbReference type="EMBL" id="KND94202.1"/>
    </source>
</evidence>
<dbReference type="OrthoDB" id="4895341at2759"/>
<evidence type="ECO:0000259" key="2">
    <source>
        <dbReference type="Pfam" id="PF00501"/>
    </source>
</evidence>
<evidence type="ECO:0000256" key="1">
    <source>
        <dbReference type="SAM" id="MobiDB-lite"/>
    </source>
</evidence>
<dbReference type="GO" id="GO:0031177">
    <property type="term" value="F:phosphopantetheine binding"/>
    <property type="evidence" value="ECO:0007669"/>
    <property type="project" value="TreeGrafter"/>
</dbReference>
<gene>
    <name evidence="3" type="ORF">TOPH_01071</name>
</gene>
<dbReference type="Pfam" id="PF00501">
    <property type="entry name" value="AMP-binding"/>
    <property type="match status" value="1"/>
</dbReference>
<sequence>MSSGNYWGPRAPATSLTERPGAPAIEAWDGSLTYAQLNAQSDSLAEHLAQLGVGPEVFVPIIFEKSKLSIIAMLAVVRVGGVIVPMDSSQPLSRLHTMANDIKAAIAVTSARNHGKMPQNVKEVVLNDSLLAQLATNRAGRATASSTAVNPDNALYDMFTSGSILKAQRCSG</sequence>
<dbReference type="AlphaFoldDB" id="A0A0L0NJ92"/>
<dbReference type="PANTHER" id="PTHR45527:SF1">
    <property type="entry name" value="FATTY ACID SYNTHASE"/>
    <property type="match status" value="1"/>
</dbReference>
<comment type="caution">
    <text evidence="3">The sequence shown here is derived from an EMBL/GenBank/DDBJ whole genome shotgun (WGS) entry which is preliminary data.</text>
</comment>
<feature type="region of interest" description="Disordered" evidence="1">
    <location>
        <begin position="1"/>
        <end position="20"/>
    </location>
</feature>
<dbReference type="GO" id="GO:0005737">
    <property type="term" value="C:cytoplasm"/>
    <property type="evidence" value="ECO:0007669"/>
    <property type="project" value="TreeGrafter"/>
</dbReference>